<dbReference type="PRINTS" id="PR01773">
    <property type="entry name" value="P38MAPKINASE"/>
</dbReference>
<proteinExistence type="inferred from homology"/>
<dbReference type="SUPFAM" id="SSF56112">
    <property type="entry name" value="Protein kinase-like (PK-like)"/>
    <property type="match status" value="1"/>
</dbReference>
<evidence type="ECO:0000256" key="9">
    <source>
        <dbReference type="RuleBase" id="RU000304"/>
    </source>
</evidence>
<dbReference type="PROSITE" id="PS01351">
    <property type="entry name" value="MAPK"/>
    <property type="match status" value="1"/>
</dbReference>
<evidence type="ECO:0000256" key="3">
    <source>
        <dbReference type="ARBA" id="ARBA00022527"/>
    </source>
</evidence>
<sequence length="377" mass="43338">MGIGTRSFNVMGTRFECPDRYQLIKPIGQGAYGIVCSARDQQTGEKVAIKKITGIFDNLIDCKRTLREMKLLRHFAHENIITLKDVYLPSTEGQEFQDVYTVSELMDTDLHQIIQSGQPLSDEHTQYFIYQILRGLKYIHSALVLHRDLKPSNVLLNGNCDLKICDFGLARIASPDDQAGFLTAYVATRWYRAPEIMLSWREYTNSVDVWSVGCILAEIIGRKPLFPGKDYIHQINLITDIIGTPSAEDMEYIHSERARRFMQSLPHKPGIPLEKLFPDASPEAVDVLNRMLVFDPAKRITVEEALRHPYLAGLHDPDDEPHCEQTFQFEFENENLTKDQLRALIYDEFFHYHEELRGKEGSDLFQNVTMDDSFMAT</sequence>
<dbReference type="EC" id="2.7.11.24" evidence="2 10"/>
<keyword evidence="10" id="KW-0460">Magnesium</keyword>
<accession>A0A5J4Z4E0</accession>
<dbReference type="EMBL" id="VRMN01000001">
    <property type="protein sequence ID" value="KAA8498022.1"/>
    <property type="molecule type" value="Genomic_DNA"/>
</dbReference>
<comment type="catalytic activity">
    <reaction evidence="10">
        <text>L-threonyl-[protein] + ATP = O-phospho-L-threonyl-[protein] + ADP + H(+)</text>
        <dbReference type="Rhea" id="RHEA:46608"/>
        <dbReference type="Rhea" id="RHEA-COMP:11060"/>
        <dbReference type="Rhea" id="RHEA-COMP:11605"/>
        <dbReference type="ChEBI" id="CHEBI:15378"/>
        <dbReference type="ChEBI" id="CHEBI:30013"/>
        <dbReference type="ChEBI" id="CHEBI:30616"/>
        <dbReference type="ChEBI" id="CHEBI:61977"/>
        <dbReference type="ChEBI" id="CHEBI:456216"/>
        <dbReference type="EC" id="2.7.11.24"/>
    </reaction>
</comment>
<dbReference type="GO" id="GO:0005524">
    <property type="term" value="F:ATP binding"/>
    <property type="evidence" value="ECO:0007669"/>
    <property type="project" value="UniProtKB-UniRule"/>
</dbReference>
<evidence type="ECO:0000259" key="11">
    <source>
        <dbReference type="PROSITE" id="PS50011"/>
    </source>
</evidence>
<keyword evidence="5 8" id="KW-0547">Nucleotide-binding</keyword>
<name>A0A5J4Z4E0_PORPP</name>
<dbReference type="PROSITE" id="PS00107">
    <property type="entry name" value="PROTEIN_KINASE_ATP"/>
    <property type="match status" value="1"/>
</dbReference>
<dbReference type="PROSITE" id="PS50011">
    <property type="entry name" value="PROTEIN_KINASE_DOM"/>
    <property type="match status" value="1"/>
</dbReference>
<dbReference type="OrthoDB" id="192887at2759"/>
<dbReference type="InterPro" id="IPR008271">
    <property type="entry name" value="Ser/Thr_kinase_AS"/>
</dbReference>
<evidence type="ECO:0000256" key="7">
    <source>
        <dbReference type="ARBA" id="ARBA00022840"/>
    </source>
</evidence>
<evidence type="ECO:0000256" key="8">
    <source>
        <dbReference type="PROSITE-ProRule" id="PRU10141"/>
    </source>
</evidence>
<keyword evidence="3 9" id="KW-0723">Serine/threonine-protein kinase</keyword>
<keyword evidence="4 10" id="KW-0808">Transferase</keyword>
<evidence type="ECO:0000313" key="13">
    <source>
        <dbReference type="Proteomes" id="UP000324585"/>
    </source>
</evidence>
<dbReference type="InterPro" id="IPR008352">
    <property type="entry name" value="MAPK_HOG-like"/>
</dbReference>
<gene>
    <name evidence="12" type="ORF">FVE85_5607</name>
</gene>
<comment type="cofactor">
    <cofactor evidence="1 10">
        <name>Mg(2+)</name>
        <dbReference type="ChEBI" id="CHEBI:18420"/>
    </cofactor>
</comment>
<evidence type="ECO:0000256" key="10">
    <source>
        <dbReference type="RuleBase" id="RU361165"/>
    </source>
</evidence>
<dbReference type="InterPro" id="IPR017441">
    <property type="entry name" value="Protein_kinase_ATP_BS"/>
</dbReference>
<organism evidence="12 13">
    <name type="scientific">Porphyridium purpureum</name>
    <name type="common">Red alga</name>
    <name type="synonym">Porphyridium cruentum</name>
    <dbReference type="NCBI Taxonomy" id="35688"/>
    <lineage>
        <taxon>Eukaryota</taxon>
        <taxon>Rhodophyta</taxon>
        <taxon>Bangiophyceae</taxon>
        <taxon>Porphyridiales</taxon>
        <taxon>Porphyridiaceae</taxon>
        <taxon>Porphyridium</taxon>
    </lineage>
</organism>
<dbReference type="Proteomes" id="UP000324585">
    <property type="component" value="Unassembled WGS sequence"/>
</dbReference>
<dbReference type="Pfam" id="PF00069">
    <property type="entry name" value="Pkinase"/>
    <property type="match status" value="1"/>
</dbReference>
<keyword evidence="13" id="KW-1185">Reference proteome</keyword>
<evidence type="ECO:0000313" key="12">
    <source>
        <dbReference type="EMBL" id="KAA8498022.1"/>
    </source>
</evidence>
<evidence type="ECO:0000256" key="4">
    <source>
        <dbReference type="ARBA" id="ARBA00022679"/>
    </source>
</evidence>
<dbReference type="FunFam" id="3.30.200.20:FF:000046">
    <property type="entry name" value="Mitogen-activated protein kinase"/>
    <property type="match status" value="1"/>
</dbReference>
<evidence type="ECO:0000256" key="5">
    <source>
        <dbReference type="ARBA" id="ARBA00022741"/>
    </source>
</evidence>
<dbReference type="PROSITE" id="PS00108">
    <property type="entry name" value="PROTEIN_KINASE_ST"/>
    <property type="match status" value="1"/>
</dbReference>
<evidence type="ECO:0000256" key="1">
    <source>
        <dbReference type="ARBA" id="ARBA00001946"/>
    </source>
</evidence>
<dbReference type="InterPro" id="IPR011009">
    <property type="entry name" value="Kinase-like_dom_sf"/>
</dbReference>
<feature type="binding site" evidence="8">
    <location>
        <position position="51"/>
    </location>
    <ligand>
        <name>ATP</name>
        <dbReference type="ChEBI" id="CHEBI:30616"/>
    </ligand>
</feature>
<dbReference type="CDD" id="cd07834">
    <property type="entry name" value="STKc_MAPK"/>
    <property type="match status" value="1"/>
</dbReference>
<protein>
    <recommendedName>
        <fullName evidence="2 10">Mitogen-activated protein kinase</fullName>
        <ecNumber evidence="2 10">2.7.11.24</ecNumber>
    </recommendedName>
</protein>
<comment type="activity regulation">
    <text evidence="10">Activated by threonine and tyrosine phosphorylation.</text>
</comment>
<evidence type="ECO:0000256" key="6">
    <source>
        <dbReference type="ARBA" id="ARBA00022777"/>
    </source>
</evidence>
<dbReference type="OMA" id="KDYHHQM"/>
<reference evidence="13" key="1">
    <citation type="journal article" date="2019" name="Nat. Commun.">
        <title>Expansion of phycobilisome linker gene families in mesophilic red algae.</title>
        <authorList>
            <person name="Lee J."/>
            <person name="Kim D."/>
            <person name="Bhattacharya D."/>
            <person name="Yoon H.S."/>
        </authorList>
    </citation>
    <scope>NUCLEOTIDE SEQUENCE [LARGE SCALE GENOMIC DNA]</scope>
    <source>
        <strain evidence="13">CCMP 1328</strain>
    </source>
</reference>
<comment type="similarity">
    <text evidence="10">Belongs to the protein kinase superfamily. Ser/Thr protein kinase family. MAP kinase subfamily.</text>
</comment>
<dbReference type="FunFam" id="1.10.510.10:FF:000013">
    <property type="entry name" value="Mitogen-activated protein kinase"/>
    <property type="match status" value="1"/>
</dbReference>
<evidence type="ECO:0000256" key="2">
    <source>
        <dbReference type="ARBA" id="ARBA00012411"/>
    </source>
</evidence>
<dbReference type="InterPro" id="IPR000719">
    <property type="entry name" value="Prot_kinase_dom"/>
</dbReference>
<keyword evidence="6 10" id="KW-0418">Kinase</keyword>
<dbReference type="Gene3D" id="3.30.200.20">
    <property type="entry name" value="Phosphorylase Kinase, domain 1"/>
    <property type="match status" value="1"/>
</dbReference>
<comment type="caution">
    <text evidence="12">The sequence shown here is derived from an EMBL/GenBank/DDBJ whole genome shotgun (WGS) entry which is preliminary data.</text>
</comment>
<dbReference type="AlphaFoldDB" id="A0A5J4Z4E0"/>
<dbReference type="GO" id="GO:0004707">
    <property type="term" value="F:MAP kinase activity"/>
    <property type="evidence" value="ECO:0007669"/>
    <property type="project" value="UniProtKB-EC"/>
</dbReference>
<keyword evidence="7 8" id="KW-0067">ATP-binding</keyword>
<dbReference type="SMART" id="SM00220">
    <property type="entry name" value="S_TKc"/>
    <property type="match status" value="1"/>
</dbReference>
<dbReference type="InterPro" id="IPR003527">
    <property type="entry name" value="MAP_kinase_CS"/>
</dbReference>
<dbReference type="InterPro" id="IPR050117">
    <property type="entry name" value="MAPK"/>
</dbReference>
<dbReference type="PANTHER" id="PTHR24055">
    <property type="entry name" value="MITOGEN-ACTIVATED PROTEIN KINASE"/>
    <property type="match status" value="1"/>
</dbReference>
<feature type="domain" description="Protein kinase" evidence="11">
    <location>
        <begin position="21"/>
        <end position="311"/>
    </location>
</feature>
<dbReference type="Gene3D" id="1.10.510.10">
    <property type="entry name" value="Transferase(Phosphotransferase) domain 1"/>
    <property type="match status" value="1"/>
</dbReference>